<feature type="region of interest" description="Disordered" evidence="1">
    <location>
        <begin position="725"/>
        <end position="752"/>
    </location>
</feature>
<protein>
    <submittedName>
        <fullName evidence="5">Copia protein</fullName>
    </submittedName>
</protein>
<feature type="compositionally biased region" description="Polar residues" evidence="1">
    <location>
        <begin position="630"/>
        <end position="641"/>
    </location>
</feature>
<feature type="compositionally biased region" description="Basic residues" evidence="1">
    <location>
        <begin position="1175"/>
        <end position="1187"/>
    </location>
</feature>
<feature type="transmembrane region" description="Helical" evidence="2">
    <location>
        <begin position="21"/>
        <end position="43"/>
    </location>
</feature>
<feature type="region of interest" description="Disordered" evidence="1">
    <location>
        <begin position="981"/>
        <end position="1006"/>
    </location>
</feature>
<evidence type="ECO:0000313" key="5">
    <source>
        <dbReference type="EMBL" id="CAL4784944.1"/>
    </source>
</evidence>
<dbReference type="EMBL" id="CAMXCT010002360">
    <property type="protein sequence ID" value="CAI3997632.1"/>
    <property type="molecule type" value="Genomic_DNA"/>
</dbReference>
<sequence>MQQRGSIVYHDLVRTSSTSSCTCLTVVFITGFLYLALLLEFGVTMAEEDRRVNDPPLQPDSGSESDDFHGPPPTPWTGVVLNVLMNLTLKQFLLQFLHLDCDVPGLVRVLNNSAPIDLRSTMAALDWPRRIYVQVASYTEFQRCVAQFGLLEHAPVLALDQQHAQGIFPARMYLHFVSAFRALEQYEHLVSAQSVVIVRLENRISRLEHAVANGEPLTLTPRFPPECSAWFQDSPSTQPEPSAATDADCALVMTLNGQAGGSSANLAHSAEKRDLPIGPNIGTLAVLLATILTDGGEWLRVVSKAAFRAQLDHLILSCTKQDEQQLFKYLLEVQILADSIYGTPLPLPCDIDHHGHAYPEGSPGQTGGLDTASLEISLVEQPNVGNLFGYETPRPVSDEEAAMEGSHFAEQDEPQHDDVLTDQDRATLDAMVHQAMLGASLQDGLSLPWETGIMATIFGDAPLVTLPEVPQVAHSIDPANVEPHPPEAVAETHTKRARTDAFTCRLYERAISFRNTLSDLEMDHAKWNKALESPNTISKRANSLLQFCLWHRGFYYRKHPIPFEQDILDKKALTRLLAMVSPAFGGPDLGTRKAMLGPGMEQDCQEGRPEEDPDGSPSSRPDKIRPPRSSIRQQHCVSEQQKQDTLAKALTNCPPDARLSLRLEDLVESPLAGPRPRAVLWLSILRILGALEELLRGPAEITEYTQLVDLAEGFCPAFELPGQPYVGDPGLPPRTGNPGKEGGEASAPPASAPLEESKLLSSLRVTLQGTEHQNSRGEGRQRPVEQGAEIGGDQEVVAEQPLESPGLLREGRESHRPELEPKRRQIGLQFRSQPIPPPEVKGARSRAEWPEDQGYGNEGQWPKSKGVKRREKNRAFLVTRSWVDPKGDPGWIGASEVKLEELEIEGTGRYLKLKATGTRSEALLKYLSGSRTRELVVHLCPDPCDSRTWRDDLVHATRLYKVGVNRDPWMDNLGEVRAAVEDQEDANQERSSTWSSSRAKGSRKGFGRRLPGPYLVVEAQQSLLTRLGFQPDVSSAALPPIMVQYYRAHLQPVMSPALSRESYHWAVLMDLLLQGEVARGVDLAAQRLKSLESYAKGVALDISRNLELLPPERSLLASATETQLASKLSSEEMKLQQKTRYPSGGKGGEASSAYPGGRRARAKATERRAKETTRGRKREKKRRRKRRAEVYEIDGALQKRGESFERGVRRRLG</sequence>
<keyword evidence="6" id="KW-1185">Reference proteome</keyword>
<feature type="compositionally biased region" description="Polar residues" evidence="1">
    <location>
        <begin position="989"/>
        <end position="999"/>
    </location>
</feature>
<evidence type="ECO:0000313" key="6">
    <source>
        <dbReference type="Proteomes" id="UP001152797"/>
    </source>
</evidence>
<feature type="region of interest" description="Disordered" evidence="1">
    <location>
        <begin position="789"/>
        <end position="868"/>
    </location>
</feature>
<dbReference type="AlphaFoldDB" id="A0A9P1CV18"/>
<feature type="compositionally biased region" description="Basic and acidic residues" evidence="1">
    <location>
        <begin position="1163"/>
        <end position="1174"/>
    </location>
</feature>
<keyword evidence="2" id="KW-0472">Membrane</keyword>
<reference evidence="3" key="1">
    <citation type="submission" date="2022-10" db="EMBL/GenBank/DDBJ databases">
        <authorList>
            <person name="Chen Y."/>
            <person name="Dougan E. K."/>
            <person name="Chan C."/>
            <person name="Rhodes N."/>
            <person name="Thang M."/>
        </authorList>
    </citation>
    <scope>NUCLEOTIDE SEQUENCE</scope>
</reference>
<dbReference type="EMBL" id="CAMXCT030002360">
    <property type="protein sequence ID" value="CAL4784944.1"/>
    <property type="molecule type" value="Genomic_DNA"/>
</dbReference>
<feature type="region of interest" description="Disordered" evidence="1">
    <location>
        <begin position="1126"/>
        <end position="1196"/>
    </location>
</feature>
<dbReference type="Proteomes" id="UP001152797">
    <property type="component" value="Unassembled WGS sequence"/>
</dbReference>
<keyword evidence="2" id="KW-0812">Transmembrane</keyword>
<evidence type="ECO:0000256" key="2">
    <source>
        <dbReference type="SAM" id="Phobius"/>
    </source>
</evidence>
<reference evidence="4" key="2">
    <citation type="submission" date="2024-04" db="EMBL/GenBank/DDBJ databases">
        <authorList>
            <person name="Chen Y."/>
            <person name="Shah S."/>
            <person name="Dougan E. K."/>
            <person name="Thang M."/>
            <person name="Chan C."/>
        </authorList>
    </citation>
    <scope>NUCLEOTIDE SEQUENCE [LARGE SCALE GENOMIC DNA]</scope>
</reference>
<feature type="region of interest" description="Disordered" evidence="1">
    <location>
        <begin position="51"/>
        <end position="72"/>
    </location>
</feature>
<organism evidence="3">
    <name type="scientific">Cladocopium goreaui</name>
    <dbReference type="NCBI Taxonomy" id="2562237"/>
    <lineage>
        <taxon>Eukaryota</taxon>
        <taxon>Sar</taxon>
        <taxon>Alveolata</taxon>
        <taxon>Dinophyceae</taxon>
        <taxon>Suessiales</taxon>
        <taxon>Symbiodiniaceae</taxon>
        <taxon>Cladocopium</taxon>
    </lineage>
</organism>
<comment type="caution">
    <text evidence="3">The sequence shown here is derived from an EMBL/GenBank/DDBJ whole genome shotgun (WGS) entry which is preliminary data.</text>
</comment>
<dbReference type="EMBL" id="CAMXCT020002360">
    <property type="protein sequence ID" value="CAL1151007.1"/>
    <property type="molecule type" value="Genomic_DNA"/>
</dbReference>
<evidence type="ECO:0000313" key="4">
    <source>
        <dbReference type="EMBL" id="CAL1151007.1"/>
    </source>
</evidence>
<keyword evidence="2" id="KW-1133">Transmembrane helix</keyword>
<gene>
    <name evidence="3" type="ORF">C1SCF055_LOCUS23993</name>
</gene>
<proteinExistence type="predicted"/>
<accession>A0A9P1CV18</accession>
<feature type="compositionally biased region" description="Basic and acidic residues" evidence="1">
    <location>
        <begin position="809"/>
        <end position="823"/>
    </location>
</feature>
<evidence type="ECO:0000256" key="1">
    <source>
        <dbReference type="SAM" id="MobiDB-lite"/>
    </source>
</evidence>
<evidence type="ECO:0000313" key="3">
    <source>
        <dbReference type="EMBL" id="CAI3997632.1"/>
    </source>
</evidence>
<name>A0A9P1CV18_9DINO</name>
<feature type="region of interest" description="Disordered" evidence="1">
    <location>
        <begin position="588"/>
        <end position="641"/>
    </location>
</feature>